<comment type="caution">
    <text evidence="2">The sequence shown here is derived from an EMBL/GenBank/DDBJ whole genome shotgun (WGS) entry which is preliminary data.</text>
</comment>
<reference evidence="3" key="1">
    <citation type="journal article" date="2019" name="Int. J. Syst. Evol. Microbiol.">
        <title>The Global Catalogue of Microorganisms (GCM) 10K type strain sequencing project: providing services to taxonomists for standard genome sequencing and annotation.</title>
        <authorList>
            <consortium name="The Broad Institute Genomics Platform"/>
            <consortium name="The Broad Institute Genome Sequencing Center for Infectious Disease"/>
            <person name="Wu L."/>
            <person name="Ma J."/>
        </authorList>
    </citation>
    <scope>NUCLEOTIDE SEQUENCE [LARGE SCALE GENOMIC DNA]</scope>
    <source>
        <strain evidence="3">JCM 17085</strain>
    </source>
</reference>
<feature type="domain" description="Arm DNA-binding" evidence="1">
    <location>
        <begin position="2"/>
        <end position="71"/>
    </location>
</feature>
<evidence type="ECO:0000313" key="3">
    <source>
        <dbReference type="Proteomes" id="UP001500841"/>
    </source>
</evidence>
<evidence type="ECO:0000259" key="1">
    <source>
        <dbReference type="Pfam" id="PF17293"/>
    </source>
</evidence>
<dbReference type="InterPro" id="IPR035386">
    <property type="entry name" value="Arm-DNA-bind_5"/>
</dbReference>
<proteinExistence type="predicted"/>
<dbReference type="Proteomes" id="UP001500841">
    <property type="component" value="Unassembled WGS sequence"/>
</dbReference>
<organism evidence="2 3">
    <name type="scientific">Mucilaginibacter panaciglaebae</name>
    <dbReference type="NCBI Taxonomy" id="502331"/>
    <lineage>
        <taxon>Bacteria</taxon>
        <taxon>Pseudomonadati</taxon>
        <taxon>Bacteroidota</taxon>
        <taxon>Sphingobacteriia</taxon>
        <taxon>Sphingobacteriales</taxon>
        <taxon>Sphingobacteriaceae</taxon>
        <taxon>Mucilaginibacter</taxon>
    </lineage>
</organism>
<evidence type="ECO:0000313" key="2">
    <source>
        <dbReference type="EMBL" id="GAA4098771.1"/>
    </source>
</evidence>
<gene>
    <name evidence="2" type="ORF">GCM10022392_23380</name>
</gene>
<dbReference type="Pfam" id="PF17293">
    <property type="entry name" value="Arm-DNA-bind_5"/>
    <property type="match status" value="1"/>
</dbReference>
<keyword evidence="3" id="KW-1185">Reference proteome</keyword>
<sequence>MILDKRKVKPDGSYPICFLICHKRKTTTRSSKIYVLESEWDNETKCIKKSNSQHKLLNVKLKKAYADIQSQLLLADDEKVKEFLAPVVPIKKPVKARKTVYQFAQDLIVQLKADNKTEMPGSMNLQLTR</sequence>
<accession>A0ABP7WYZ0</accession>
<protein>
    <recommendedName>
        <fullName evidence="1">Arm DNA-binding domain-containing protein</fullName>
    </recommendedName>
</protein>
<name>A0ABP7WYZ0_9SPHI</name>
<dbReference type="EMBL" id="BAABCV010000008">
    <property type="protein sequence ID" value="GAA4098771.1"/>
    <property type="molecule type" value="Genomic_DNA"/>
</dbReference>